<reference evidence="1 2" key="1">
    <citation type="journal article" date="2018" name="Aquat. Microb. Ecol.">
        <title>Gammaproteobacterial methanotrophs dominate.</title>
        <authorList>
            <person name="Rissanen A.J."/>
            <person name="Saarenheimo J."/>
            <person name="Tiirola M."/>
            <person name="Peura S."/>
            <person name="Aalto S.L."/>
            <person name="Karvinen A."/>
            <person name="Nykanen H."/>
        </authorList>
    </citation>
    <scope>NUCLEOTIDE SEQUENCE [LARGE SCALE GENOMIC DNA]</scope>
    <source>
        <strain evidence="1">AMbin10</strain>
    </source>
</reference>
<comment type="caution">
    <text evidence="1">The sequence shown here is derived from an EMBL/GenBank/DDBJ whole genome shotgun (WGS) entry which is preliminary data.</text>
</comment>
<evidence type="ECO:0000313" key="2">
    <source>
        <dbReference type="Proteomes" id="UP000249396"/>
    </source>
</evidence>
<protein>
    <submittedName>
        <fullName evidence="1">Uncharacterized protein</fullName>
    </submittedName>
</protein>
<dbReference type="EMBL" id="QJPH01000498">
    <property type="protein sequence ID" value="PZN72120.1"/>
    <property type="molecule type" value="Genomic_DNA"/>
</dbReference>
<sequence length="66" mass="7843">MSEIEALEARIRDLPRQDFASLREWFHEFENECWDQQIASDFKSGKFNQLIEKARAEFAQGKAHEL</sequence>
<evidence type="ECO:0000313" key="1">
    <source>
        <dbReference type="EMBL" id="PZN72120.1"/>
    </source>
</evidence>
<gene>
    <name evidence="1" type="ORF">DM484_24975</name>
</gene>
<dbReference type="Proteomes" id="UP000249396">
    <property type="component" value="Unassembled WGS sequence"/>
</dbReference>
<proteinExistence type="predicted"/>
<accession>A0A2W4S921</accession>
<name>A0A2W4S921_9GAMM</name>
<organism evidence="1 2">
    <name type="scientific">Candidatus Methylumidiphilus alinenensis</name>
    <dbReference type="NCBI Taxonomy" id="2202197"/>
    <lineage>
        <taxon>Bacteria</taxon>
        <taxon>Pseudomonadati</taxon>
        <taxon>Pseudomonadota</taxon>
        <taxon>Gammaproteobacteria</taxon>
        <taxon>Methylococcales</taxon>
        <taxon>Candidatus Methylumidiphilus</taxon>
    </lineage>
</organism>
<dbReference type="AlphaFoldDB" id="A0A2W4S921"/>